<dbReference type="AlphaFoldDB" id="A0AAN6ZC04"/>
<feature type="domain" description="DUF7924" evidence="2">
    <location>
        <begin position="191"/>
        <end position="361"/>
    </location>
</feature>
<protein>
    <recommendedName>
        <fullName evidence="2">DUF7924 domain-containing protein</fullName>
    </recommendedName>
</protein>
<comment type="caution">
    <text evidence="3">The sequence shown here is derived from an EMBL/GenBank/DDBJ whole genome shotgun (WGS) entry which is preliminary data.</text>
</comment>
<proteinExistence type="predicted"/>
<dbReference type="Pfam" id="PF25545">
    <property type="entry name" value="DUF7924"/>
    <property type="match status" value="1"/>
</dbReference>
<organism evidence="3 4">
    <name type="scientific">Trichocladium antarcticum</name>
    <dbReference type="NCBI Taxonomy" id="1450529"/>
    <lineage>
        <taxon>Eukaryota</taxon>
        <taxon>Fungi</taxon>
        <taxon>Dikarya</taxon>
        <taxon>Ascomycota</taxon>
        <taxon>Pezizomycotina</taxon>
        <taxon>Sordariomycetes</taxon>
        <taxon>Sordariomycetidae</taxon>
        <taxon>Sordariales</taxon>
        <taxon>Chaetomiaceae</taxon>
        <taxon>Trichocladium</taxon>
    </lineage>
</organism>
<name>A0AAN6ZC04_9PEZI</name>
<accession>A0AAN6ZC04</accession>
<feature type="region of interest" description="Disordered" evidence="1">
    <location>
        <begin position="1"/>
        <end position="141"/>
    </location>
</feature>
<evidence type="ECO:0000259" key="2">
    <source>
        <dbReference type="Pfam" id="PF25545"/>
    </source>
</evidence>
<dbReference type="Proteomes" id="UP001304895">
    <property type="component" value="Unassembled WGS sequence"/>
</dbReference>
<evidence type="ECO:0000256" key="1">
    <source>
        <dbReference type="SAM" id="MobiDB-lite"/>
    </source>
</evidence>
<dbReference type="InterPro" id="IPR057684">
    <property type="entry name" value="DUF7924"/>
</dbReference>
<dbReference type="EMBL" id="MU853412">
    <property type="protein sequence ID" value="KAK4133490.1"/>
    <property type="molecule type" value="Genomic_DNA"/>
</dbReference>
<feature type="compositionally biased region" description="Basic residues" evidence="1">
    <location>
        <begin position="441"/>
        <end position="452"/>
    </location>
</feature>
<reference evidence="3" key="2">
    <citation type="submission" date="2023-05" db="EMBL/GenBank/DDBJ databases">
        <authorList>
            <consortium name="Lawrence Berkeley National Laboratory"/>
            <person name="Steindorff A."/>
            <person name="Hensen N."/>
            <person name="Bonometti L."/>
            <person name="Westerberg I."/>
            <person name="Brannstrom I.O."/>
            <person name="Guillou S."/>
            <person name="Cros-Aarteil S."/>
            <person name="Calhoun S."/>
            <person name="Haridas S."/>
            <person name="Kuo A."/>
            <person name="Mondo S."/>
            <person name="Pangilinan J."/>
            <person name="Riley R."/>
            <person name="Labutti K."/>
            <person name="Andreopoulos B."/>
            <person name="Lipzen A."/>
            <person name="Chen C."/>
            <person name="Yanf M."/>
            <person name="Daum C."/>
            <person name="Ng V."/>
            <person name="Clum A."/>
            <person name="Ohm R."/>
            <person name="Martin F."/>
            <person name="Silar P."/>
            <person name="Natvig D."/>
            <person name="Lalanne C."/>
            <person name="Gautier V."/>
            <person name="Ament-Velasquez S.L."/>
            <person name="Kruys A."/>
            <person name="Hutchinson M.I."/>
            <person name="Powell A.J."/>
            <person name="Barry K."/>
            <person name="Miller A.N."/>
            <person name="Grigoriev I.V."/>
            <person name="Debuchy R."/>
            <person name="Gladieux P."/>
            <person name="Thoren M.H."/>
            <person name="Johannesson H."/>
        </authorList>
    </citation>
    <scope>NUCLEOTIDE SEQUENCE</scope>
    <source>
        <strain evidence="3">CBS 123565</strain>
    </source>
</reference>
<feature type="region of interest" description="Disordered" evidence="1">
    <location>
        <begin position="378"/>
        <end position="452"/>
    </location>
</feature>
<evidence type="ECO:0000313" key="3">
    <source>
        <dbReference type="EMBL" id="KAK4133490.1"/>
    </source>
</evidence>
<feature type="compositionally biased region" description="Low complexity" evidence="1">
    <location>
        <begin position="103"/>
        <end position="116"/>
    </location>
</feature>
<feature type="compositionally biased region" description="Polar residues" evidence="1">
    <location>
        <begin position="122"/>
        <end position="141"/>
    </location>
</feature>
<reference evidence="3" key="1">
    <citation type="journal article" date="2023" name="Mol. Phylogenet. Evol.">
        <title>Genome-scale phylogeny and comparative genomics of the fungal order Sordariales.</title>
        <authorList>
            <person name="Hensen N."/>
            <person name="Bonometti L."/>
            <person name="Westerberg I."/>
            <person name="Brannstrom I.O."/>
            <person name="Guillou S."/>
            <person name="Cros-Aarteil S."/>
            <person name="Calhoun S."/>
            <person name="Haridas S."/>
            <person name="Kuo A."/>
            <person name="Mondo S."/>
            <person name="Pangilinan J."/>
            <person name="Riley R."/>
            <person name="LaButti K."/>
            <person name="Andreopoulos B."/>
            <person name="Lipzen A."/>
            <person name="Chen C."/>
            <person name="Yan M."/>
            <person name="Daum C."/>
            <person name="Ng V."/>
            <person name="Clum A."/>
            <person name="Steindorff A."/>
            <person name="Ohm R.A."/>
            <person name="Martin F."/>
            <person name="Silar P."/>
            <person name="Natvig D.O."/>
            <person name="Lalanne C."/>
            <person name="Gautier V."/>
            <person name="Ament-Velasquez S.L."/>
            <person name="Kruys A."/>
            <person name="Hutchinson M.I."/>
            <person name="Powell A.J."/>
            <person name="Barry K."/>
            <person name="Miller A.N."/>
            <person name="Grigoriev I.V."/>
            <person name="Debuchy R."/>
            <person name="Gladieux P."/>
            <person name="Hiltunen Thoren M."/>
            <person name="Johannesson H."/>
        </authorList>
    </citation>
    <scope>NUCLEOTIDE SEQUENCE</scope>
    <source>
        <strain evidence="3">CBS 123565</strain>
    </source>
</reference>
<sequence>MEPSTRPSPGGPQVGQPDQAMGGHVGQTAKSGAGHIQGRGERVTESRTATPESPRKRPGDASTAVEGPPAKRERLTRGNLALFDRMVTKQGTGSLRPESTADSSRTQTKTTSTTSSGFEAQATKNGIRLSTNSKPPTNTRHLISRLNQPRESVSPTESIFEDYVDTITKAPNEATTSHETAPLLKGYRDRGYARAWNQAFTAYPKNVGFNNGLSAPQPDFVQGFRQLEFEPFPVGDELDSAVLYHDDQNSIALPHLAGEWKGPGNNMDQAALQSAYDGAALVHSRNEALAYLGTPDPAGHAAVLTVTTDGRAVNVFGHCVVAPPTRGDHRAQYHQYRLTAAHMDESYDDFKKGRKHLRNAQDFARDQASLLRGQLQDYWKTRRPATPAGCGRDDDDDEAERNPGQAIPPDLAAQLHRATEQSLSGSPPRPGDCLSGAPARGGKKRRATSPSS</sequence>
<keyword evidence="4" id="KW-1185">Reference proteome</keyword>
<evidence type="ECO:0000313" key="4">
    <source>
        <dbReference type="Proteomes" id="UP001304895"/>
    </source>
</evidence>
<gene>
    <name evidence="3" type="ORF">BT67DRAFT_52207</name>
</gene>